<protein>
    <recommendedName>
        <fullName evidence="9 12">4-hydroxy-tetrahydrodipicolinate reductase</fullName>
        <shortName evidence="12">HTPA reductase</shortName>
        <ecNumber evidence="9 12">1.17.1.8</ecNumber>
    </recommendedName>
</protein>
<feature type="domain" description="Dihydrodipicolinate reductase C-terminal" evidence="14">
    <location>
        <begin position="107"/>
        <end position="240"/>
    </location>
</feature>
<reference evidence="15 16" key="1">
    <citation type="journal article" date="2016" name="Nat. Commun.">
        <title>Thousands of microbial genomes shed light on interconnected biogeochemical processes in an aquifer system.</title>
        <authorList>
            <person name="Anantharaman K."/>
            <person name="Brown C.T."/>
            <person name="Hug L.A."/>
            <person name="Sharon I."/>
            <person name="Castelle C.J."/>
            <person name="Probst A.J."/>
            <person name="Thomas B.C."/>
            <person name="Singh A."/>
            <person name="Wilkins M.J."/>
            <person name="Karaoz U."/>
            <person name="Brodie E.L."/>
            <person name="Williams K.H."/>
            <person name="Hubbard S.S."/>
            <person name="Banfield J.F."/>
        </authorList>
    </citation>
    <scope>NUCLEOTIDE SEQUENCE [LARGE SCALE GENOMIC DNA]</scope>
</reference>
<comment type="subcellular location">
    <subcellularLocation>
        <location evidence="12">Cytoplasm</location>
    </subcellularLocation>
</comment>
<feature type="binding site" evidence="12">
    <location>
        <begin position="101"/>
        <end position="104"/>
    </location>
    <ligand>
        <name>NAD(+)</name>
        <dbReference type="ChEBI" id="CHEBI:57540"/>
    </ligand>
</feature>
<sequence>MNMALLGHGNMGKEIERLVAVGGKHRIVSIALSKRGAAFAAEDIREADVVIDFTSPEIILENIKKVAAAGKNMVVGTTGWYEHLDDVAKVIKKSGTGLIYGQNFSVGANIFFQVVAHATKLASAFGDYDVYGFEIHHAAKKDSPSGTALRTAQEILKNSSTKKILQTGKLDRQRNPDELHFASVRGGRNPGFHEVVFDSAADSITLSHSAHNRTGFAEGAILAAEFIRGKKGLYTFDDVMKIGNTV</sequence>
<dbReference type="UniPathway" id="UPA00034">
    <property type="reaction ID" value="UER00018"/>
</dbReference>
<dbReference type="Proteomes" id="UP000176689">
    <property type="component" value="Unassembled WGS sequence"/>
</dbReference>
<dbReference type="Gene3D" id="3.30.360.10">
    <property type="entry name" value="Dihydrodipicolinate Reductase, domain 2"/>
    <property type="match status" value="1"/>
</dbReference>
<dbReference type="PIRSF" id="PIRSF000161">
    <property type="entry name" value="DHPR"/>
    <property type="match status" value="1"/>
</dbReference>
<evidence type="ECO:0000256" key="9">
    <source>
        <dbReference type="ARBA" id="ARBA00038983"/>
    </source>
</evidence>
<keyword evidence="6 12" id="KW-0520">NAD</keyword>
<evidence type="ECO:0000256" key="11">
    <source>
        <dbReference type="ARBA" id="ARBA00049396"/>
    </source>
</evidence>
<keyword evidence="2 12" id="KW-0028">Amino-acid biosynthesis</keyword>
<organism evidence="15 16">
    <name type="scientific">Candidatus Kaiserbacteria bacterium RIFCSPHIGHO2_12_FULL_53_13</name>
    <dbReference type="NCBI Taxonomy" id="1798502"/>
    <lineage>
        <taxon>Bacteria</taxon>
        <taxon>Candidatus Kaiseribacteriota</taxon>
    </lineage>
</organism>
<dbReference type="NCBIfam" id="TIGR00036">
    <property type="entry name" value="dapB"/>
    <property type="match status" value="1"/>
</dbReference>
<dbReference type="GO" id="GO:0050661">
    <property type="term" value="F:NADP binding"/>
    <property type="evidence" value="ECO:0007669"/>
    <property type="project" value="UniProtKB-UniRule"/>
</dbReference>
<proteinExistence type="inferred from homology"/>
<evidence type="ECO:0000256" key="7">
    <source>
        <dbReference type="ARBA" id="ARBA00023154"/>
    </source>
</evidence>
<dbReference type="EMBL" id="MFLP01000018">
    <property type="protein sequence ID" value="OGG70972.1"/>
    <property type="molecule type" value="Genomic_DNA"/>
</dbReference>
<dbReference type="SUPFAM" id="SSF51735">
    <property type="entry name" value="NAD(P)-binding Rossmann-fold domains"/>
    <property type="match status" value="1"/>
</dbReference>
<feature type="binding site" evidence="12">
    <location>
        <position position="35"/>
    </location>
    <ligand>
        <name>NADP(+)</name>
        <dbReference type="ChEBI" id="CHEBI:58349"/>
    </ligand>
</feature>
<comment type="pathway">
    <text evidence="8 12">Amino-acid biosynthesis; L-lysine biosynthesis via DAP pathway; (S)-tetrahydrodipicolinate from L-aspartate: step 4/4.</text>
</comment>
<comment type="catalytic activity">
    <reaction evidence="11 12">
        <text>(S)-2,3,4,5-tetrahydrodipicolinate + NAD(+) + H2O = (2S,4S)-4-hydroxy-2,3,4,5-tetrahydrodipicolinate + NADH + H(+)</text>
        <dbReference type="Rhea" id="RHEA:35323"/>
        <dbReference type="ChEBI" id="CHEBI:15377"/>
        <dbReference type="ChEBI" id="CHEBI:15378"/>
        <dbReference type="ChEBI" id="CHEBI:16845"/>
        <dbReference type="ChEBI" id="CHEBI:57540"/>
        <dbReference type="ChEBI" id="CHEBI:57945"/>
        <dbReference type="ChEBI" id="CHEBI:67139"/>
        <dbReference type="EC" id="1.17.1.8"/>
    </reaction>
</comment>
<name>A0A1F6ECQ7_9BACT</name>
<feature type="domain" description="Dihydrodipicolinate reductase N-terminal" evidence="13">
    <location>
        <begin position="3"/>
        <end position="104"/>
    </location>
</feature>
<evidence type="ECO:0000259" key="13">
    <source>
        <dbReference type="Pfam" id="PF01113"/>
    </source>
</evidence>
<evidence type="ECO:0000256" key="3">
    <source>
        <dbReference type="ARBA" id="ARBA00022857"/>
    </source>
</evidence>
<evidence type="ECO:0000256" key="2">
    <source>
        <dbReference type="ARBA" id="ARBA00022605"/>
    </source>
</evidence>
<dbReference type="GO" id="GO:0005737">
    <property type="term" value="C:cytoplasm"/>
    <property type="evidence" value="ECO:0007669"/>
    <property type="project" value="UniProtKB-SubCell"/>
</dbReference>
<keyword evidence="7 12" id="KW-0457">Lysine biosynthesis</keyword>
<feature type="active site" description="Proton donor/acceptor" evidence="12">
    <location>
        <position position="136"/>
    </location>
</feature>
<comment type="caution">
    <text evidence="12">Was originally thought to be a dihydrodipicolinate reductase (DHDPR), catalyzing the conversion of dihydrodipicolinate to tetrahydrodipicolinate. However, it was shown in E.coli that the substrate of the enzymatic reaction is not dihydrodipicolinate (DHDP) but in fact (2S,4S)-4-hydroxy-2,3,4,5-tetrahydrodipicolinic acid (HTPA), the product released by the DapA-catalyzed reaction.</text>
</comment>
<dbReference type="InterPro" id="IPR000846">
    <property type="entry name" value="DapB_N"/>
</dbReference>
<accession>A0A1F6ECQ7</accession>
<dbReference type="InterPro" id="IPR022663">
    <property type="entry name" value="DapB_C"/>
</dbReference>
<dbReference type="Pfam" id="PF05173">
    <property type="entry name" value="DapB_C"/>
    <property type="match status" value="1"/>
</dbReference>
<evidence type="ECO:0000256" key="5">
    <source>
        <dbReference type="ARBA" id="ARBA00023002"/>
    </source>
</evidence>
<dbReference type="Pfam" id="PF01113">
    <property type="entry name" value="DapB_N"/>
    <property type="match status" value="1"/>
</dbReference>
<gene>
    <name evidence="12" type="primary">dapB</name>
    <name evidence="15" type="ORF">A3F27_01750</name>
</gene>
<feature type="binding site" evidence="12">
    <location>
        <begin position="76"/>
        <end position="78"/>
    </location>
    <ligand>
        <name>NAD(+)</name>
        <dbReference type="ChEBI" id="CHEBI:57540"/>
    </ligand>
</feature>
<dbReference type="GO" id="GO:0016726">
    <property type="term" value="F:oxidoreductase activity, acting on CH or CH2 groups, NAD or NADP as acceptor"/>
    <property type="evidence" value="ECO:0007669"/>
    <property type="project" value="UniProtKB-UniRule"/>
</dbReference>
<evidence type="ECO:0000256" key="6">
    <source>
        <dbReference type="ARBA" id="ARBA00023027"/>
    </source>
</evidence>
<keyword evidence="5 12" id="KW-0560">Oxidoreductase</keyword>
<feature type="active site" description="Proton donor" evidence="12">
    <location>
        <position position="140"/>
    </location>
</feature>
<feature type="binding site" evidence="12">
    <location>
        <begin position="146"/>
        <end position="147"/>
    </location>
    <ligand>
        <name>(S)-2,3,4,5-tetrahydrodipicolinate</name>
        <dbReference type="ChEBI" id="CHEBI:16845"/>
    </ligand>
</feature>
<evidence type="ECO:0000313" key="15">
    <source>
        <dbReference type="EMBL" id="OGG70972.1"/>
    </source>
</evidence>
<comment type="catalytic activity">
    <reaction evidence="10 12">
        <text>(S)-2,3,4,5-tetrahydrodipicolinate + NADP(+) + H2O = (2S,4S)-4-hydroxy-2,3,4,5-tetrahydrodipicolinate + NADPH + H(+)</text>
        <dbReference type="Rhea" id="RHEA:35331"/>
        <dbReference type="ChEBI" id="CHEBI:15377"/>
        <dbReference type="ChEBI" id="CHEBI:15378"/>
        <dbReference type="ChEBI" id="CHEBI:16845"/>
        <dbReference type="ChEBI" id="CHEBI:57783"/>
        <dbReference type="ChEBI" id="CHEBI:58349"/>
        <dbReference type="ChEBI" id="CHEBI:67139"/>
        <dbReference type="EC" id="1.17.1.8"/>
    </reaction>
</comment>
<dbReference type="AlphaFoldDB" id="A0A1F6ECQ7"/>
<comment type="caution">
    <text evidence="12">Lacks conserved residue(s) required for the propagation of feature annotation.</text>
</comment>
<dbReference type="PANTHER" id="PTHR20836">
    <property type="entry name" value="DIHYDRODIPICOLINATE REDUCTASE"/>
    <property type="match status" value="1"/>
</dbReference>
<dbReference type="SUPFAM" id="SSF55347">
    <property type="entry name" value="Glyceraldehyde-3-phosphate dehydrogenase-like, C-terminal domain"/>
    <property type="match status" value="1"/>
</dbReference>
<dbReference type="GO" id="GO:0051287">
    <property type="term" value="F:NAD binding"/>
    <property type="evidence" value="ECO:0007669"/>
    <property type="project" value="UniProtKB-UniRule"/>
</dbReference>
<dbReference type="GO" id="GO:0008839">
    <property type="term" value="F:4-hydroxy-tetrahydrodipicolinate reductase"/>
    <property type="evidence" value="ECO:0007669"/>
    <property type="project" value="UniProtKB-UniRule"/>
</dbReference>
<feature type="binding site" evidence="12">
    <location>
        <position position="137"/>
    </location>
    <ligand>
        <name>(S)-2,3,4,5-tetrahydrodipicolinate</name>
        <dbReference type="ChEBI" id="CHEBI:16845"/>
    </ligand>
</feature>
<keyword evidence="4 12" id="KW-0220">Diaminopimelate biosynthesis</keyword>
<evidence type="ECO:0000259" key="14">
    <source>
        <dbReference type="Pfam" id="PF05173"/>
    </source>
</evidence>
<keyword evidence="3 12" id="KW-0521">NADP</keyword>
<comment type="caution">
    <text evidence="15">The sequence shown here is derived from an EMBL/GenBank/DDBJ whole genome shotgun (WGS) entry which is preliminary data.</text>
</comment>
<dbReference type="InterPro" id="IPR023940">
    <property type="entry name" value="DHDPR_bac"/>
</dbReference>
<dbReference type="EC" id="1.17.1.8" evidence="9 12"/>
<evidence type="ECO:0000256" key="4">
    <source>
        <dbReference type="ARBA" id="ARBA00022915"/>
    </source>
</evidence>
<comment type="function">
    <text evidence="12">Catalyzes the conversion of 4-hydroxy-tetrahydrodipicolinate (HTPA) to tetrahydrodipicolinate.</text>
</comment>
<dbReference type="GO" id="GO:0019877">
    <property type="term" value="P:diaminopimelate biosynthetic process"/>
    <property type="evidence" value="ECO:0007669"/>
    <property type="project" value="UniProtKB-UniRule"/>
</dbReference>
<dbReference type="Gene3D" id="3.40.50.720">
    <property type="entry name" value="NAD(P)-binding Rossmann-like Domain"/>
    <property type="match status" value="1"/>
</dbReference>
<evidence type="ECO:0000256" key="8">
    <source>
        <dbReference type="ARBA" id="ARBA00037922"/>
    </source>
</evidence>
<dbReference type="PANTHER" id="PTHR20836:SF0">
    <property type="entry name" value="4-HYDROXY-TETRAHYDRODIPICOLINATE REDUCTASE 1, CHLOROPLASTIC-RELATED"/>
    <property type="match status" value="1"/>
</dbReference>
<evidence type="ECO:0000256" key="1">
    <source>
        <dbReference type="ARBA" id="ARBA00006642"/>
    </source>
</evidence>
<dbReference type="InterPro" id="IPR036291">
    <property type="entry name" value="NAD(P)-bd_dom_sf"/>
</dbReference>
<dbReference type="GO" id="GO:0009089">
    <property type="term" value="P:lysine biosynthetic process via diaminopimelate"/>
    <property type="evidence" value="ECO:0007669"/>
    <property type="project" value="UniProtKB-UniRule"/>
</dbReference>
<evidence type="ECO:0000256" key="10">
    <source>
        <dbReference type="ARBA" id="ARBA00049080"/>
    </source>
</evidence>
<evidence type="ECO:0000313" key="16">
    <source>
        <dbReference type="Proteomes" id="UP000176689"/>
    </source>
</evidence>
<comment type="subunit">
    <text evidence="12">Homotetramer.</text>
</comment>
<dbReference type="HAMAP" id="MF_00102">
    <property type="entry name" value="DapB"/>
    <property type="match status" value="1"/>
</dbReference>
<comment type="similarity">
    <text evidence="1 12">Belongs to the DapB family.</text>
</comment>
<evidence type="ECO:0000256" key="12">
    <source>
        <dbReference type="HAMAP-Rule" id="MF_00102"/>
    </source>
</evidence>
<keyword evidence="12" id="KW-0963">Cytoplasm</keyword>